<dbReference type="Pfam" id="PF17187">
    <property type="entry name" value="Svf1_C"/>
    <property type="match status" value="1"/>
</dbReference>
<evidence type="ECO:0000259" key="5">
    <source>
        <dbReference type="Pfam" id="PF17187"/>
    </source>
</evidence>
<evidence type="ECO:0000313" key="7">
    <source>
        <dbReference type="Proteomes" id="UP000039046"/>
    </source>
</evidence>
<dbReference type="Proteomes" id="UP000039046">
    <property type="component" value="Unassembled WGS sequence"/>
</dbReference>
<sequence length="382" mass="41782">MFNWAKQQLANVAGTQEPIYGPSAIRSVAEQAKDTPYSELTKDDLKWKQMEWTSVETQSFYFFAEDGRVAIAQVIYSSVAGLHTTCQFTCKVFAKEQGKPHLWSSSPLSNVKISDDHLSFSADNCSVKLSEDGNSYTISSKTDQKAIVDLKITKTAPGFQAGKDGTSDFGTDAQNPWGWMRHAFWPRCTAEGTILSSEGPIDFKGRAFYVYCLQGMKPHHAAARWNFVDFQGENYSASMMEFTTPPSYGSTVVNVGSISKDGEIVGAGCDGTAAHVSTNKDAESEWPAPKEVKYVWNIKDKDGKSVDAVLEADVGAHLDRVDVMAEVPGFVKTIVANAAGTKPYVFQYGTKATLKLKVGGEEITEEGQLFCEATFLSDLPSQ</sequence>
<dbReference type="InterPro" id="IPR013931">
    <property type="entry name" value="Svf1-like_N"/>
</dbReference>
<dbReference type="EMBL" id="CDHN01000002">
    <property type="protein sequence ID" value="CEJ84961.1"/>
    <property type="molecule type" value="Genomic_DNA"/>
</dbReference>
<dbReference type="Gene3D" id="2.40.370.10">
    <property type="entry name" value="AttH-like domain"/>
    <property type="match status" value="1"/>
</dbReference>
<dbReference type="PANTHER" id="PTHR47107">
    <property type="entry name" value="SVF1-LIKE PROTEIN YDR222W-RELATED"/>
    <property type="match status" value="1"/>
</dbReference>
<dbReference type="OrthoDB" id="2590239at2759"/>
<dbReference type="InterPro" id="IPR051385">
    <property type="entry name" value="Ceramide-binding_SVF1"/>
</dbReference>
<comment type="similarity">
    <text evidence="2">Belongs to the SVF1 family.</text>
</comment>
<evidence type="ECO:0008006" key="8">
    <source>
        <dbReference type="Google" id="ProtNLM"/>
    </source>
</evidence>
<gene>
    <name evidence="6" type="ORF">VHEMI03629</name>
</gene>
<dbReference type="GO" id="GO:0006979">
    <property type="term" value="P:response to oxidative stress"/>
    <property type="evidence" value="ECO:0007669"/>
    <property type="project" value="InterPro"/>
</dbReference>
<organism evidence="6 7">
    <name type="scientific">[Torrubiella] hemipterigena</name>
    <dbReference type="NCBI Taxonomy" id="1531966"/>
    <lineage>
        <taxon>Eukaryota</taxon>
        <taxon>Fungi</taxon>
        <taxon>Dikarya</taxon>
        <taxon>Ascomycota</taxon>
        <taxon>Pezizomycotina</taxon>
        <taxon>Sordariomycetes</taxon>
        <taxon>Hypocreomycetidae</taxon>
        <taxon>Hypocreales</taxon>
        <taxon>Clavicipitaceae</taxon>
        <taxon>Clavicipitaceae incertae sedis</taxon>
        <taxon>'Torrubiella' clade</taxon>
    </lineage>
</organism>
<evidence type="ECO:0000259" key="4">
    <source>
        <dbReference type="Pfam" id="PF08622"/>
    </source>
</evidence>
<evidence type="ECO:0000256" key="2">
    <source>
        <dbReference type="ARBA" id="ARBA00009069"/>
    </source>
</evidence>
<reference evidence="6 7" key="1">
    <citation type="journal article" date="2015" name="Genome Announc.">
        <title>Draft Genome Sequence and Gene Annotation of the Entomopathogenic Fungus Verticillium hemipterigenum.</title>
        <authorList>
            <person name="Horn F."/>
            <person name="Habel A."/>
            <person name="Scharf D.H."/>
            <person name="Dworschak J."/>
            <person name="Brakhage A.A."/>
            <person name="Guthke R."/>
            <person name="Hertweck C."/>
            <person name="Linde J."/>
        </authorList>
    </citation>
    <scope>NUCLEOTIDE SEQUENCE [LARGE SCALE GENOMIC DNA]</scope>
</reference>
<dbReference type="SUPFAM" id="SSF159245">
    <property type="entry name" value="AttH-like"/>
    <property type="match status" value="1"/>
</dbReference>
<keyword evidence="3" id="KW-0963">Cytoplasm</keyword>
<dbReference type="AlphaFoldDB" id="A0A0A1ST76"/>
<proteinExistence type="inferred from homology"/>
<dbReference type="Pfam" id="PF08622">
    <property type="entry name" value="Svf1"/>
    <property type="match status" value="1"/>
</dbReference>
<dbReference type="PANTHER" id="PTHR47107:SF1">
    <property type="entry name" value="CERAMIDE-BINDING PROTEIN SVF1-RELATED"/>
    <property type="match status" value="1"/>
</dbReference>
<accession>A0A0A1ST76</accession>
<feature type="domain" description="Svf1-like N-terminal" evidence="4">
    <location>
        <begin position="55"/>
        <end position="214"/>
    </location>
</feature>
<evidence type="ECO:0000313" key="6">
    <source>
        <dbReference type="EMBL" id="CEJ84961.1"/>
    </source>
</evidence>
<dbReference type="InterPro" id="IPR033394">
    <property type="entry name" value="Svf1-like_C"/>
</dbReference>
<dbReference type="InterPro" id="IPR023374">
    <property type="entry name" value="AttH-like_dom_sf"/>
</dbReference>
<dbReference type="HOGENOM" id="CLU_030205_2_0_1"/>
<name>A0A0A1ST76_9HYPO</name>
<evidence type="ECO:0000256" key="3">
    <source>
        <dbReference type="ARBA" id="ARBA00022490"/>
    </source>
</evidence>
<evidence type="ECO:0000256" key="1">
    <source>
        <dbReference type="ARBA" id="ARBA00004496"/>
    </source>
</evidence>
<dbReference type="STRING" id="1531966.A0A0A1ST76"/>
<protein>
    <recommendedName>
        <fullName evidence="8">Survival factor 1</fullName>
    </recommendedName>
</protein>
<comment type="subcellular location">
    <subcellularLocation>
        <location evidence="1">Cytoplasm</location>
    </subcellularLocation>
</comment>
<keyword evidence="7" id="KW-1185">Reference proteome</keyword>
<dbReference type="GO" id="GO:0005737">
    <property type="term" value="C:cytoplasm"/>
    <property type="evidence" value="ECO:0007669"/>
    <property type="project" value="UniProtKB-SubCell"/>
</dbReference>
<feature type="domain" description="Svf1-like C-terminal" evidence="5">
    <location>
        <begin position="216"/>
        <end position="377"/>
    </location>
</feature>